<gene>
    <name evidence="2" type="ORF">E1B28_010185</name>
</gene>
<evidence type="ECO:0000256" key="1">
    <source>
        <dbReference type="SAM" id="Phobius"/>
    </source>
</evidence>
<reference evidence="2" key="1">
    <citation type="journal article" date="2021" name="Genome Biol. Evol.">
        <title>The assembled and annotated genome of the fairy-ring fungus Marasmius oreades.</title>
        <authorList>
            <person name="Hiltunen M."/>
            <person name="Ament-Velasquez S.L."/>
            <person name="Johannesson H."/>
        </authorList>
    </citation>
    <scope>NUCLEOTIDE SEQUENCE</scope>
    <source>
        <strain evidence="2">03SP1</strain>
    </source>
</reference>
<keyword evidence="1" id="KW-0812">Transmembrane</keyword>
<organism evidence="2 3">
    <name type="scientific">Marasmius oreades</name>
    <name type="common">fairy-ring Marasmius</name>
    <dbReference type="NCBI Taxonomy" id="181124"/>
    <lineage>
        <taxon>Eukaryota</taxon>
        <taxon>Fungi</taxon>
        <taxon>Dikarya</taxon>
        <taxon>Basidiomycota</taxon>
        <taxon>Agaricomycotina</taxon>
        <taxon>Agaricomycetes</taxon>
        <taxon>Agaricomycetidae</taxon>
        <taxon>Agaricales</taxon>
        <taxon>Marasmiineae</taxon>
        <taxon>Marasmiaceae</taxon>
        <taxon>Marasmius</taxon>
    </lineage>
</organism>
<sequence>MASVEAGLLQVSAPDPADHRRTLVAVANACLMSALIIHLHASFISFVGAFFLVRFKVQEARREENKIEGLHPDATQPSKGSIVLDMAAKHITNSPETGSQTSNPHADIQPPVWSANPQLVQVGPFFRQPPMHLLSRCHFLCILAVVFGFALAISGILCLAWARQPLGVKTAVASVLALCLTSGFVVVFSNYDGSPFVYD</sequence>
<keyword evidence="1" id="KW-0472">Membrane</keyword>
<dbReference type="EMBL" id="CM032186">
    <property type="protein sequence ID" value="KAG7091131.1"/>
    <property type="molecule type" value="Genomic_DNA"/>
</dbReference>
<accession>A0A9P7RXT1</accession>
<comment type="caution">
    <text evidence="2">The sequence shown here is derived from an EMBL/GenBank/DDBJ whole genome shotgun (WGS) entry which is preliminary data.</text>
</comment>
<name>A0A9P7RXT1_9AGAR</name>
<feature type="transmembrane region" description="Helical" evidence="1">
    <location>
        <begin position="137"/>
        <end position="162"/>
    </location>
</feature>
<keyword evidence="3" id="KW-1185">Reference proteome</keyword>
<proteinExistence type="predicted"/>
<keyword evidence="1" id="KW-1133">Transmembrane helix</keyword>
<protein>
    <recommendedName>
        <fullName evidence="4">Transmembrane protein</fullName>
    </recommendedName>
</protein>
<evidence type="ECO:0000313" key="3">
    <source>
        <dbReference type="Proteomes" id="UP001049176"/>
    </source>
</evidence>
<dbReference type="OrthoDB" id="2653987at2759"/>
<dbReference type="Proteomes" id="UP001049176">
    <property type="component" value="Chromosome 6"/>
</dbReference>
<dbReference type="GeneID" id="66079261"/>
<evidence type="ECO:0000313" key="2">
    <source>
        <dbReference type="EMBL" id="KAG7091131.1"/>
    </source>
</evidence>
<dbReference type="RefSeq" id="XP_043007601.1">
    <property type="nucleotide sequence ID" value="XM_043155137.1"/>
</dbReference>
<feature type="transmembrane region" description="Helical" evidence="1">
    <location>
        <begin position="168"/>
        <end position="188"/>
    </location>
</feature>
<dbReference type="AlphaFoldDB" id="A0A9P7RXT1"/>
<dbReference type="KEGG" id="more:E1B28_010185"/>
<evidence type="ECO:0008006" key="4">
    <source>
        <dbReference type="Google" id="ProtNLM"/>
    </source>
</evidence>
<feature type="transmembrane region" description="Helical" evidence="1">
    <location>
        <begin position="25"/>
        <end position="53"/>
    </location>
</feature>